<dbReference type="RefSeq" id="WP_053943944.1">
    <property type="nucleotide sequence ID" value="NZ_CP010401.1"/>
</dbReference>
<name>A0A0M4LG65_9HYPH</name>
<reference evidence="2 3" key="1">
    <citation type="journal article" date="2015" name="Genome Announc.">
        <title>Complete Genome Sequence of Bartonella ancashensis Strain 20.00, Isolated from the Blood of a Patient with Verruga Peruana.</title>
        <authorList>
            <person name="Hang J."/>
            <person name="Mullins K.E."/>
            <person name="Clifford R.J."/>
            <person name="Onmus-Leone F."/>
            <person name="Yang Y."/>
            <person name="Jiang J."/>
            <person name="Leguia M."/>
            <person name="Kasper M.R."/>
            <person name="Maguina C."/>
            <person name="Lesho E.P."/>
            <person name="Jarman R.G."/>
            <person name="Richards A.L."/>
            <person name="Blazes D."/>
        </authorList>
    </citation>
    <scope>NUCLEOTIDE SEQUENCE [LARGE SCALE GENOMIC DNA]</scope>
    <source>
        <strain evidence="2 3">20.00</strain>
    </source>
</reference>
<evidence type="ECO:0000313" key="2">
    <source>
        <dbReference type="EMBL" id="ALE03357.1"/>
    </source>
</evidence>
<dbReference type="STRING" id="1318743.PU02_0543"/>
<feature type="transmembrane region" description="Helical" evidence="1">
    <location>
        <begin position="36"/>
        <end position="58"/>
    </location>
</feature>
<keyword evidence="3" id="KW-1185">Reference proteome</keyword>
<feature type="transmembrane region" description="Helical" evidence="1">
    <location>
        <begin position="12"/>
        <end position="30"/>
    </location>
</feature>
<keyword evidence="1" id="KW-1133">Transmembrane helix</keyword>
<feature type="transmembrane region" description="Helical" evidence="1">
    <location>
        <begin position="79"/>
        <end position="98"/>
    </location>
</feature>
<proteinExistence type="predicted"/>
<dbReference type="PANTHER" id="PTHR35335">
    <property type="entry name" value="UPF0716 PROTEIN FXSA"/>
    <property type="match status" value="1"/>
</dbReference>
<dbReference type="InterPro" id="IPR007313">
    <property type="entry name" value="FxsA"/>
</dbReference>
<dbReference type="Pfam" id="PF04186">
    <property type="entry name" value="FxsA"/>
    <property type="match status" value="1"/>
</dbReference>
<sequence length="158" mass="17819">MTKIYHIGTRYLSVIILVAIFIEVASLIIIGNKIGIFATFSLIFLTTVGGCILLRAYSINLLSNMRRSFVPGYELKHNITDELFIIIGAIFLILPGFVSDILGLLLLIKPVRTFVCFLFLLQANKSSPHTKTKNEKTIDLSAEDYQNCSKKESPWYKD</sequence>
<accession>A0A0M4LG65</accession>
<gene>
    <name evidence="2" type="ORF">PU02_0543</name>
</gene>
<organism evidence="2 3">
    <name type="scientific">Bartonella ancashensis</name>
    <dbReference type="NCBI Taxonomy" id="1318743"/>
    <lineage>
        <taxon>Bacteria</taxon>
        <taxon>Pseudomonadati</taxon>
        <taxon>Pseudomonadota</taxon>
        <taxon>Alphaproteobacteria</taxon>
        <taxon>Hyphomicrobiales</taxon>
        <taxon>Bartonellaceae</taxon>
        <taxon>Bartonella</taxon>
    </lineage>
</organism>
<evidence type="ECO:0000313" key="3">
    <source>
        <dbReference type="Proteomes" id="UP000057213"/>
    </source>
</evidence>
<dbReference type="GO" id="GO:0016020">
    <property type="term" value="C:membrane"/>
    <property type="evidence" value="ECO:0007669"/>
    <property type="project" value="InterPro"/>
</dbReference>
<evidence type="ECO:0000256" key="1">
    <source>
        <dbReference type="SAM" id="Phobius"/>
    </source>
</evidence>
<dbReference type="NCBIfam" id="NF008528">
    <property type="entry name" value="PRK11463.1-2"/>
    <property type="match status" value="1"/>
</dbReference>
<dbReference type="PATRIC" id="fig|1318743.3.peg.556"/>
<dbReference type="AlphaFoldDB" id="A0A0M4LG65"/>
<dbReference type="KEGG" id="banc:PU02_0543"/>
<keyword evidence="1" id="KW-0472">Membrane</keyword>
<dbReference type="EMBL" id="CP010401">
    <property type="protein sequence ID" value="ALE03357.1"/>
    <property type="molecule type" value="Genomic_DNA"/>
</dbReference>
<dbReference type="PANTHER" id="PTHR35335:SF1">
    <property type="entry name" value="UPF0716 PROTEIN FXSA"/>
    <property type="match status" value="1"/>
</dbReference>
<dbReference type="OrthoDB" id="9792788at2"/>
<dbReference type="Proteomes" id="UP000057213">
    <property type="component" value="Chromosome"/>
</dbReference>
<keyword evidence="1" id="KW-0812">Transmembrane</keyword>
<protein>
    <submittedName>
        <fullName evidence="2">FxsA protein</fullName>
    </submittedName>
</protein>